<evidence type="ECO:0000313" key="2">
    <source>
        <dbReference type="Proteomes" id="UP000639772"/>
    </source>
</evidence>
<dbReference type="GO" id="GO:0000460">
    <property type="term" value="P:maturation of 5.8S rRNA"/>
    <property type="evidence" value="ECO:0007669"/>
    <property type="project" value="TreeGrafter"/>
</dbReference>
<reference evidence="1 2" key="1">
    <citation type="journal article" date="2020" name="Nat. Food">
        <title>A phased Vanilla planifolia genome enables genetic improvement of flavour and production.</title>
        <authorList>
            <person name="Hasing T."/>
            <person name="Tang H."/>
            <person name="Brym M."/>
            <person name="Khazi F."/>
            <person name="Huang T."/>
            <person name="Chambers A.H."/>
        </authorList>
    </citation>
    <scope>NUCLEOTIDE SEQUENCE [LARGE SCALE GENOMIC DNA]</scope>
    <source>
        <tissue evidence="1">Leaf</tissue>
    </source>
</reference>
<proteinExistence type="predicted"/>
<comment type="caution">
    <text evidence="1">The sequence shown here is derived from an EMBL/GenBank/DDBJ whole genome shotgun (WGS) entry which is preliminary data.</text>
</comment>
<gene>
    <name evidence="1" type="ORF">HPP92_019413</name>
</gene>
<protein>
    <submittedName>
        <fullName evidence="1">Uncharacterized protein</fullName>
    </submittedName>
</protein>
<name>A0A835UJA7_VANPL</name>
<organism evidence="1 2">
    <name type="scientific">Vanilla planifolia</name>
    <name type="common">Vanilla</name>
    <dbReference type="NCBI Taxonomy" id="51239"/>
    <lineage>
        <taxon>Eukaryota</taxon>
        <taxon>Viridiplantae</taxon>
        <taxon>Streptophyta</taxon>
        <taxon>Embryophyta</taxon>
        <taxon>Tracheophyta</taxon>
        <taxon>Spermatophyta</taxon>
        <taxon>Magnoliopsida</taxon>
        <taxon>Liliopsida</taxon>
        <taxon>Asparagales</taxon>
        <taxon>Orchidaceae</taxon>
        <taxon>Vanilloideae</taxon>
        <taxon>Vanilleae</taxon>
        <taxon>Vanilla</taxon>
    </lineage>
</organism>
<dbReference type="AlphaFoldDB" id="A0A835UJA7"/>
<dbReference type="OrthoDB" id="10263222at2759"/>
<dbReference type="GO" id="GO:0000470">
    <property type="term" value="P:maturation of LSU-rRNA"/>
    <property type="evidence" value="ECO:0007669"/>
    <property type="project" value="TreeGrafter"/>
</dbReference>
<accession>A0A835UJA7</accession>
<dbReference type="InterPro" id="IPR007174">
    <property type="entry name" value="Las1"/>
</dbReference>
<dbReference type="GO" id="GO:0004519">
    <property type="term" value="F:endonuclease activity"/>
    <property type="evidence" value="ECO:0007669"/>
    <property type="project" value="InterPro"/>
</dbReference>
<dbReference type="GO" id="GO:0030687">
    <property type="term" value="C:preribosome, large subunit precursor"/>
    <property type="evidence" value="ECO:0007669"/>
    <property type="project" value="TreeGrafter"/>
</dbReference>
<sequence>ARGAFLVPSYKLSHINESMLASKSQGSSKQWSKITKIAAQLYSLYPEEFTSLLLDVFPLHALDIPENMEIYSDDSECSIPKPPTNSFTDLKLIITTLSNKKPRLLLSMLKMVLEMIEQKESKSYENGALEKQIEINQTCHLRSLVPYLIRNLKALKNSGRIVLVEEHQDVATERSTPKIVITNLLRKCLTLLTPGDKHLLKSVLLLGEISEDRFLAEKLKKLPLLGFLELDSLETMESMLVREEDSINQAAEKLVHIKLFLKKRYCTATRQESCNSDDRPSKWTVAKSWIPCPIGTLPCFLSSAAIVPVLDLYEEEASANKFDTEGHNLESSCPEQVDKIVSDFESFGKEEEEEEDDDSTKKFDQVLKDSEDAFSMEGRLLIDGVWKKVSDDEMAEIESNITTFV</sequence>
<dbReference type="PANTHER" id="PTHR15002">
    <property type="entry name" value="RIBOSOMAL BIOGENESIS PROTEIN LAS1L"/>
    <property type="match status" value="1"/>
</dbReference>
<dbReference type="GO" id="GO:0090730">
    <property type="term" value="C:Las1 complex"/>
    <property type="evidence" value="ECO:0007669"/>
    <property type="project" value="InterPro"/>
</dbReference>
<dbReference type="EMBL" id="JADCNM010000010">
    <property type="protein sequence ID" value="KAG0465249.1"/>
    <property type="molecule type" value="Genomic_DNA"/>
</dbReference>
<evidence type="ECO:0000313" key="1">
    <source>
        <dbReference type="EMBL" id="KAG0465249.1"/>
    </source>
</evidence>
<dbReference type="Proteomes" id="UP000639772">
    <property type="component" value="Chromosome 10"/>
</dbReference>
<feature type="non-terminal residue" evidence="1">
    <location>
        <position position="405"/>
    </location>
</feature>
<dbReference type="PANTHER" id="PTHR15002:SF0">
    <property type="entry name" value="RIBOSOMAL BIOGENESIS PROTEIN LAS1L"/>
    <property type="match status" value="1"/>
</dbReference>